<evidence type="ECO:0000256" key="4">
    <source>
        <dbReference type="ARBA" id="ARBA00022825"/>
    </source>
</evidence>
<dbReference type="SMART" id="SM00228">
    <property type="entry name" value="PDZ"/>
    <property type="match status" value="1"/>
</dbReference>
<dbReference type="Gene3D" id="3.90.226.10">
    <property type="entry name" value="2-enoyl-CoA Hydratase, Chain A, domain 1"/>
    <property type="match status" value="1"/>
</dbReference>
<keyword evidence="4 5" id="KW-0720">Serine protease</keyword>
<name>A0A1M5AGK2_9THEO</name>
<dbReference type="InterPro" id="IPR041489">
    <property type="entry name" value="PDZ_6"/>
</dbReference>
<comment type="similarity">
    <text evidence="1 5">Belongs to the peptidase S41A family.</text>
</comment>
<evidence type="ECO:0000259" key="6">
    <source>
        <dbReference type="PROSITE" id="PS50106"/>
    </source>
</evidence>
<sequence>MKKYKKYVLPILIILILISSTAIGYGQTLIADNSSSVIPAESASNTDDNLVFISDIMKFIEDYYPYDVTKDELTVAAVKGMLRSLDPYSDYFTPEEMAQFEQQTSGTYTGIGIQIEQKDNYISVVSVFKDSPADKAGIKVGDKIVGIDGKGVSGMTLDQVAGLLRGNEGTKVKLAIQRAGSNSLLTFELIRSKIKINPVTYKVIDGIGYIRLDEFNENAGEFMGKAIGDLKSQGIKSVVLDLRDNPGGLLTSAVDVARYFVPRGKIVTIAYKSEAPDVYYSYLDNVPFKLAVLVNGNTASAAEILAGAIQDRKAGVLIGTRTFGKGIVQSVVPLDDGSAIKMTIARYLTPADRDINDRGISPDIEVPDPVVKAPLDTSNLAPFEYSALKVGDKKLAVYALEQRLKVLGFYDGSLSDSFTLNTLKALNKYQKSKGLKMTNTLDKATYDAINKDIDKLKNPTFVDSQLEFAIKYLNALSRHK</sequence>
<dbReference type="STRING" id="1121256.SAMN02746089_01635"/>
<dbReference type="Gene3D" id="2.30.42.10">
    <property type="match status" value="1"/>
</dbReference>
<protein>
    <submittedName>
        <fullName evidence="7">Carboxyl-terminal processing protease</fullName>
    </submittedName>
</protein>
<dbReference type="SUPFAM" id="SSF52096">
    <property type="entry name" value="ClpP/crotonase"/>
    <property type="match status" value="1"/>
</dbReference>
<dbReference type="InterPro" id="IPR005151">
    <property type="entry name" value="Tail-specific_protease"/>
</dbReference>
<dbReference type="InterPro" id="IPR036034">
    <property type="entry name" value="PDZ_sf"/>
</dbReference>
<dbReference type="SUPFAM" id="SSF50156">
    <property type="entry name" value="PDZ domain-like"/>
    <property type="match status" value="1"/>
</dbReference>
<dbReference type="GO" id="GO:0004175">
    <property type="term" value="F:endopeptidase activity"/>
    <property type="evidence" value="ECO:0007669"/>
    <property type="project" value="TreeGrafter"/>
</dbReference>
<dbReference type="InterPro" id="IPR036366">
    <property type="entry name" value="PGBDSf"/>
</dbReference>
<organism evidence="7 8">
    <name type="scientific">Caldanaerobius fijiensis DSM 17918</name>
    <dbReference type="NCBI Taxonomy" id="1121256"/>
    <lineage>
        <taxon>Bacteria</taxon>
        <taxon>Bacillati</taxon>
        <taxon>Bacillota</taxon>
        <taxon>Clostridia</taxon>
        <taxon>Thermoanaerobacterales</taxon>
        <taxon>Thermoanaerobacteraceae</taxon>
        <taxon>Caldanaerobius</taxon>
    </lineage>
</organism>
<dbReference type="Gene3D" id="3.30.750.44">
    <property type="match status" value="1"/>
</dbReference>
<keyword evidence="8" id="KW-1185">Reference proteome</keyword>
<evidence type="ECO:0000256" key="1">
    <source>
        <dbReference type="ARBA" id="ARBA00009179"/>
    </source>
</evidence>
<feature type="domain" description="PDZ" evidence="6">
    <location>
        <begin position="97"/>
        <end position="165"/>
    </location>
</feature>
<dbReference type="GO" id="GO:0006508">
    <property type="term" value="P:proteolysis"/>
    <property type="evidence" value="ECO:0007669"/>
    <property type="project" value="UniProtKB-KW"/>
</dbReference>
<evidence type="ECO:0000256" key="3">
    <source>
        <dbReference type="ARBA" id="ARBA00022801"/>
    </source>
</evidence>
<accession>A0A1M5AGK2</accession>
<dbReference type="InterPro" id="IPR036365">
    <property type="entry name" value="PGBD-like_sf"/>
</dbReference>
<dbReference type="GO" id="GO:0030288">
    <property type="term" value="C:outer membrane-bounded periplasmic space"/>
    <property type="evidence" value="ECO:0007669"/>
    <property type="project" value="TreeGrafter"/>
</dbReference>
<dbReference type="PANTHER" id="PTHR32060:SF22">
    <property type="entry name" value="CARBOXYL-TERMINAL-PROCESSING PEPTIDASE 3, CHLOROPLASTIC"/>
    <property type="match status" value="1"/>
</dbReference>
<dbReference type="Pfam" id="PF17820">
    <property type="entry name" value="PDZ_6"/>
    <property type="match status" value="1"/>
</dbReference>
<dbReference type="Gene3D" id="1.10.101.10">
    <property type="entry name" value="PGBD-like superfamily/PGBD"/>
    <property type="match status" value="1"/>
</dbReference>
<dbReference type="FunFam" id="2.30.42.10:FF:000063">
    <property type="entry name" value="Peptidase, S41 family"/>
    <property type="match status" value="1"/>
</dbReference>
<evidence type="ECO:0000313" key="8">
    <source>
        <dbReference type="Proteomes" id="UP000184088"/>
    </source>
</evidence>
<dbReference type="RefSeq" id="WP_073343804.1">
    <property type="nucleotide sequence ID" value="NZ_FQVH01000017.1"/>
</dbReference>
<dbReference type="AlphaFoldDB" id="A0A1M5AGK2"/>
<dbReference type="InterPro" id="IPR001478">
    <property type="entry name" value="PDZ"/>
</dbReference>
<dbReference type="SUPFAM" id="SSF47090">
    <property type="entry name" value="PGBD-like"/>
    <property type="match status" value="1"/>
</dbReference>
<dbReference type="Pfam" id="PF03572">
    <property type="entry name" value="Peptidase_S41"/>
    <property type="match status" value="1"/>
</dbReference>
<dbReference type="NCBIfam" id="TIGR00225">
    <property type="entry name" value="prc"/>
    <property type="match status" value="1"/>
</dbReference>
<dbReference type="CDD" id="cd06782">
    <property type="entry name" value="cpPDZ_CPP-like"/>
    <property type="match status" value="1"/>
</dbReference>
<dbReference type="InterPro" id="IPR004447">
    <property type="entry name" value="Peptidase_S41A"/>
</dbReference>
<dbReference type="InterPro" id="IPR029045">
    <property type="entry name" value="ClpP/crotonase-like_dom_sf"/>
</dbReference>
<dbReference type="PANTHER" id="PTHR32060">
    <property type="entry name" value="TAIL-SPECIFIC PROTEASE"/>
    <property type="match status" value="1"/>
</dbReference>
<reference evidence="7 8" key="1">
    <citation type="submission" date="2016-11" db="EMBL/GenBank/DDBJ databases">
        <authorList>
            <person name="Jaros S."/>
            <person name="Januszkiewicz K."/>
            <person name="Wedrychowicz H."/>
        </authorList>
    </citation>
    <scope>NUCLEOTIDE SEQUENCE [LARGE SCALE GENOMIC DNA]</scope>
    <source>
        <strain evidence="7 8">DSM 17918</strain>
    </source>
</reference>
<dbReference type="EMBL" id="FQVH01000017">
    <property type="protein sequence ID" value="SHF29274.1"/>
    <property type="molecule type" value="Genomic_DNA"/>
</dbReference>
<dbReference type="Proteomes" id="UP000184088">
    <property type="component" value="Unassembled WGS sequence"/>
</dbReference>
<gene>
    <name evidence="7" type="ORF">SAMN02746089_01635</name>
</gene>
<dbReference type="InterPro" id="IPR002477">
    <property type="entry name" value="Peptidoglycan-bd-like"/>
</dbReference>
<dbReference type="OrthoDB" id="9812068at2"/>
<dbReference type="GO" id="GO:0007165">
    <property type="term" value="P:signal transduction"/>
    <property type="evidence" value="ECO:0007669"/>
    <property type="project" value="TreeGrafter"/>
</dbReference>
<dbReference type="Pfam" id="PF01471">
    <property type="entry name" value="PG_binding_1"/>
    <property type="match status" value="1"/>
</dbReference>
<evidence type="ECO:0000313" key="7">
    <source>
        <dbReference type="EMBL" id="SHF29274.1"/>
    </source>
</evidence>
<keyword evidence="2 5" id="KW-0645">Protease</keyword>
<keyword evidence="3 5" id="KW-0378">Hydrolase</keyword>
<dbReference type="SMART" id="SM00245">
    <property type="entry name" value="TSPc"/>
    <property type="match status" value="1"/>
</dbReference>
<dbReference type="PROSITE" id="PS50106">
    <property type="entry name" value="PDZ"/>
    <property type="match status" value="1"/>
</dbReference>
<dbReference type="CDD" id="cd07560">
    <property type="entry name" value="Peptidase_S41_CPP"/>
    <property type="match status" value="1"/>
</dbReference>
<evidence type="ECO:0000256" key="2">
    <source>
        <dbReference type="ARBA" id="ARBA00022670"/>
    </source>
</evidence>
<dbReference type="GO" id="GO:0008236">
    <property type="term" value="F:serine-type peptidase activity"/>
    <property type="evidence" value="ECO:0007669"/>
    <property type="project" value="UniProtKB-KW"/>
</dbReference>
<evidence type="ECO:0000256" key="5">
    <source>
        <dbReference type="RuleBase" id="RU004404"/>
    </source>
</evidence>
<proteinExistence type="inferred from homology"/>